<evidence type="ECO:0000313" key="2">
    <source>
        <dbReference type="EMBL" id="WVY97113.1"/>
    </source>
</evidence>
<dbReference type="AlphaFoldDB" id="A0AAQ3RJ12"/>
<protein>
    <recommendedName>
        <fullName evidence="4">Secreted protein</fullName>
    </recommendedName>
</protein>
<evidence type="ECO:0000313" key="3">
    <source>
        <dbReference type="Proteomes" id="UP001374535"/>
    </source>
</evidence>
<gene>
    <name evidence="2" type="ORF">V8G54_029264</name>
</gene>
<sequence>MLESSRALLCLCSFFSFFLFDHSFFSSHSCHQAILLIDHSHSPSSSESFIFVRRSIIFVARTLGVPASNRGVVVAVWYSCSPPTIFISRISYESKEVVPKDIEP</sequence>
<organism evidence="2 3">
    <name type="scientific">Vigna mungo</name>
    <name type="common">Black gram</name>
    <name type="synonym">Phaseolus mungo</name>
    <dbReference type="NCBI Taxonomy" id="3915"/>
    <lineage>
        <taxon>Eukaryota</taxon>
        <taxon>Viridiplantae</taxon>
        <taxon>Streptophyta</taxon>
        <taxon>Embryophyta</taxon>
        <taxon>Tracheophyta</taxon>
        <taxon>Spermatophyta</taxon>
        <taxon>Magnoliopsida</taxon>
        <taxon>eudicotyledons</taxon>
        <taxon>Gunneridae</taxon>
        <taxon>Pentapetalae</taxon>
        <taxon>rosids</taxon>
        <taxon>fabids</taxon>
        <taxon>Fabales</taxon>
        <taxon>Fabaceae</taxon>
        <taxon>Papilionoideae</taxon>
        <taxon>50 kb inversion clade</taxon>
        <taxon>NPAAA clade</taxon>
        <taxon>indigoferoid/millettioid clade</taxon>
        <taxon>Phaseoleae</taxon>
        <taxon>Vigna</taxon>
    </lineage>
</organism>
<accession>A0AAQ3RJ12</accession>
<feature type="signal peptide" evidence="1">
    <location>
        <begin position="1"/>
        <end position="23"/>
    </location>
</feature>
<proteinExistence type="predicted"/>
<dbReference type="Proteomes" id="UP001374535">
    <property type="component" value="Chromosome 9"/>
</dbReference>
<reference evidence="2 3" key="1">
    <citation type="journal article" date="2023" name="Life. Sci Alliance">
        <title>Evolutionary insights into 3D genome organization and epigenetic landscape of Vigna mungo.</title>
        <authorList>
            <person name="Junaid A."/>
            <person name="Singh B."/>
            <person name="Bhatia S."/>
        </authorList>
    </citation>
    <scope>NUCLEOTIDE SEQUENCE [LARGE SCALE GENOMIC DNA]</scope>
    <source>
        <strain evidence="2">Urdbean</strain>
    </source>
</reference>
<evidence type="ECO:0000256" key="1">
    <source>
        <dbReference type="SAM" id="SignalP"/>
    </source>
</evidence>
<evidence type="ECO:0008006" key="4">
    <source>
        <dbReference type="Google" id="ProtNLM"/>
    </source>
</evidence>
<keyword evidence="1" id="KW-0732">Signal</keyword>
<keyword evidence="3" id="KW-1185">Reference proteome</keyword>
<name>A0AAQ3RJ12_VIGMU</name>
<dbReference type="EMBL" id="CP144692">
    <property type="protein sequence ID" value="WVY97113.1"/>
    <property type="molecule type" value="Genomic_DNA"/>
</dbReference>
<feature type="chain" id="PRO_5042939332" description="Secreted protein" evidence="1">
    <location>
        <begin position="24"/>
        <end position="104"/>
    </location>
</feature>